<dbReference type="OrthoDB" id="10002163at2759"/>
<dbReference type="EMBL" id="UZAM01007260">
    <property type="protein sequence ID" value="VDO97881.1"/>
    <property type="molecule type" value="Genomic_DNA"/>
</dbReference>
<evidence type="ECO:0000313" key="8">
    <source>
        <dbReference type="EMBL" id="VDO97881.1"/>
    </source>
</evidence>
<feature type="transmembrane region" description="Helical" evidence="7">
    <location>
        <begin position="97"/>
        <end position="119"/>
    </location>
</feature>
<reference evidence="10" key="1">
    <citation type="submission" date="2016-06" db="UniProtKB">
        <authorList>
            <consortium name="WormBaseParasite"/>
        </authorList>
    </citation>
    <scope>IDENTIFICATION</scope>
</reference>
<keyword evidence="9" id="KW-1185">Reference proteome</keyword>
<dbReference type="InterPro" id="IPR004687">
    <property type="entry name" value="LAPTM4/5"/>
</dbReference>
<comment type="similarity">
    <text evidence="2">Belongs to the LAPTM4/LAPTM5 transporter family.</text>
</comment>
<evidence type="ECO:0000313" key="9">
    <source>
        <dbReference type="Proteomes" id="UP000270296"/>
    </source>
</evidence>
<sequence length="194" mass="22128">MSVFDSEVLQFFALCVLILAVIHPDAFFYVTNERQLHNETEVYFKDGFQFNAKETLPELPTPIPQISAARVEYQSSVFLPRNDLVLVTQRNLRTGEAHLAVVLLFGLILITTLMIYGVIKGRPLYVLPFFCFQVLDLVLACVSAIGHYTWMPSIQTIIEKNPDIPFRDQLLNVNGQWAAMGLLFFFVLMLILKV</sequence>
<dbReference type="GO" id="GO:0005765">
    <property type="term" value="C:lysosomal membrane"/>
    <property type="evidence" value="ECO:0007669"/>
    <property type="project" value="TreeGrafter"/>
</dbReference>
<keyword evidence="5 7" id="KW-1133">Transmembrane helix</keyword>
<dbReference type="WBParaSite" id="SBAD_0000263501-mRNA-1">
    <property type="protein sequence ID" value="SBAD_0000263501-mRNA-1"/>
    <property type="gene ID" value="SBAD_0000263501"/>
</dbReference>
<name>A0A183IFW8_9BILA</name>
<dbReference type="PANTHER" id="PTHR12479">
    <property type="entry name" value="LYSOSOMAL-ASSOCIATED TRANSMEMBRANE PROTEIN"/>
    <property type="match status" value="1"/>
</dbReference>
<keyword evidence="6 7" id="KW-0472">Membrane</keyword>
<organism evidence="10">
    <name type="scientific">Soboliphyme baturini</name>
    <dbReference type="NCBI Taxonomy" id="241478"/>
    <lineage>
        <taxon>Eukaryota</taxon>
        <taxon>Metazoa</taxon>
        <taxon>Ecdysozoa</taxon>
        <taxon>Nematoda</taxon>
        <taxon>Enoplea</taxon>
        <taxon>Dorylaimia</taxon>
        <taxon>Dioctophymatida</taxon>
        <taxon>Dioctophymatoidea</taxon>
        <taxon>Soboliphymatidae</taxon>
        <taxon>Soboliphyme</taxon>
    </lineage>
</organism>
<evidence type="ECO:0000256" key="2">
    <source>
        <dbReference type="ARBA" id="ARBA00010076"/>
    </source>
</evidence>
<keyword evidence="3" id="KW-0813">Transport</keyword>
<dbReference type="Pfam" id="PF03821">
    <property type="entry name" value="Mtp"/>
    <property type="match status" value="1"/>
</dbReference>
<feature type="transmembrane region" description="Helical" evidence="7">
    <location>
        <begin position="126"/>
        <end position="150"/>
    </location>
</feature>
<gene>
    <name evidence="8" type="ORF">SBAD_LOCUS2512</name>
</gene>
<keyword evidence="4 7" id="KW-0812">Transmembrane</keyword>
<evidence type="ECO:0000256" key="3">
    <source>
        <dbReference type="ARBA" id="ARBA00022448"/>
    </source>
</evidence>
<evidence type="ECO:0000256" key="5">
    <source>
        <dbReference type="ARBA" id="ARBA00022989"/>
    </source>
</evidence>
<feature type="transmembrane region" description="Helical" evidence="7">
    <location>
        <begin position="170"/>
        <end position="192"/>
    </location>
</feature>
<proteinExistence type="inferred from homology"/>
<evidence type="ECO:0000256" key="7">
    <source>
        <dbReference type="SAM" id="Phobius"/>
    </source>
</evidence>
<dbReference type="PANTHER" id="PTHR12479:SF10">
    <property type="entry name" value="LYSOSOMAL-ASSOCIATED TRANSMEMBRANE PROTEIN"/>
    <property type="match status" value="1"/>
</dbReference>
<evidence type="ECO:0000313" key="10">
    <source>
        <dbReference type="WBParaSite" id="SBAD_0000263501-mRNA-1"/>
    </source>
</evidence>
<evidence type="ECO:0000256" key="4">
    <source>
        <dbReference type="ARBA" id="ARBA00022692"/>
    </source>
</evidence>
<evidence type="ECO:0000256" key="1">
    <source>
        <dbReference type="ARBA" id="ARBA00004127"/>
    </source>
</evidence>
<evidence type="ECO:0000256" key="6">
    <source>
        <dbReference type="ARBA" id="ARBA00023136"/>
    </source>
</evidence>
<dbReference type="AlphaFoldDB" id="A0A183IFW8"/>
<accession>A0A183IFW8</accession>
<dbReference type="GO" id="GO:0012505">
    <property type="term" value="C:endomembrane system"/>
    <property type="evidence" value="ECO:0007669"/>
    <property type="project" value="UniProtKB-SubCell"/>
</dbReference>
<comment type="subcellular location">
    <subcellularLocation>
        <location evidence="1">Endomembrane system</location>
        <topology evidence="1">Multi-pass membrane protein</topology>
    </subcellularLocation>
</comment>
<reference evidence="8 9" key="2">
    <citation type="submission" date="2018-11" db="EMBL/GenBank/DDBJ databases">
        <authorList>
            <consortium name="Pathogen Informatics"/>
        </authorList>
    </citation>
    <scope>NUCLEOTIDE SEQUENCE [LARGE SCALE GENOMIC DNA]</scope>
</reference>
<dbReference type="InterPro" id="IPR051115">
    <property type="entry name" value="LAPTM_transporter"/>
</dbReference>
<dbReference type="Proteomes" id="UP000270296">
    <property type="component" value="Unassembled WGS sequence"/>
</dbReference>
<protein>
    <submittedName>
        <fullName evidence="10">Amastin</fullName>
    </submittedName>
</protein>